<feature type="domain" description="NodB homology" evidence="1">
    <location>
        <begin position="105"/>
        <end position="329"/>
    </location>
</feature>
<dbReference type="InterPro" id="IPR002509">
    <property type="entry name" value="NODB_dom"/>
</dbReference>
<dbReference type="Gene3D" id="3.30.1360.200">
    <property type="match status" value="1"/>
</dbReference>
<accession>A0ABW3M7V5</accession>
<protein>
    <submittedName>
        <fullName evidence="2">Polysaccharide deacetylase family protein</fullName>
    </submittedName>
</protein>
<evidence type="ECO:0000313" key="3">
    <source>
        <dbReference type="Proteomes" id="UP001597045"/>
    </source>
</evidence>
<evidence type="ECO:0000313" key="2">
    <source>
        <dbReference type="EMBL" id="MFD1046668.1"/>
    </source>
</evidence>
<keyword evidence="3" id="KW-1185">Reference proteome</keyword>
<dbReference type="PANTHER" id="PTHR47561:SF1">
    <property type="entry name" value="POLYSACCHARIDE DEACETYLASE FAMILY PROTEIN (AFU_ORTHOLOGUE AFUA_6G05030)"/>
    <property type="match status" value="1"/>
</dbReference>
<dbReference type="CDD" id="cd10938">
    <property type="entry name" value="CE4_HpPgdA_like"/>
    <property type="match status" value="1"/>
</dbReference>
<dbReference type="Gene3D" id="3.20.20.370">
    <property type="entry name" value="Glycoside hydrolase/deacetylase"/>
    <property type="match status" value="1"/>
</dbReference>
<comment type="caution">
    <text evidence="2">The sequence shown here is derived from an EMBL/GenBank/DDBJ whole genome shotgun (WGS) entry which is preliminary data.</text>
</comment>
<dbReference type="SUPFAM" id="SSF88713">
    <property type="entry name" value="Glycoside hydrolase/deacetylase"/>
    <property type="match status" value="1"/>
</dbReference>
<dbReference type="InterPro" id="IPR037950">
    <property type="entry name" value="PgdA-like"/>
</dbReference>
<dbReference type="EMBL" id="JBHTIS010000748">
    <property type="protein sequence ID" value="MFD1046668.1"/>
    <property type="molecule type" value="Genomic_DNA"/>
</dbReference>
<dbReference type="Pfam" id="PF22599">
    <property type="entry name" value="SecDF_P1_head"/>
    <property type="match status" value="1"/>
</dbReference>
<evidence type="ECO:0000259" key="1">
    <source>
        <dbReference type="PROSITE" id="PS51677"/>
    </source>
</evidence>
<organism evidence="2 3">
    <name type="scientific">Kibdelosporangium lantanae</name>
    <dbReference type="NCBI Taxonomy" id="1497396"/>
    <lineage>
        <taxon>Bacteria</taxon>
        <taxon>Bacillati</taxon>
        <taxon>Actinomycetota</taxon>
        <taxon>Actinomycetes</taxon>
        <taxon>Pseudonocardiales</taxon>
        <taxon>Pseudonocardiaceae</taxon>
        <taxon>Kibdelosporangium</taxon>
    </lineage>
</organism>
<dbReference type="Proteomes" id="UP001597045">
    <property type="component" value="Unassembled WGS sequence"/>
</dbReference>
<gene>
    <name evidence="2" type="ORF">ACFQ1S_14465</name>
</gene>
<sequence length="340" mass="36945">MTDANASPNTQGVGYQVNLSFDGAGSDIWAKFTAANVGKQAAFVLDTAVVSAPNINGPIPGGNTQITGSFNQKTATDLANVLKYGSLPLSFDSDHETIPLRDGHTSPGLLSAGEYGSRAAAPRVLDLLARHNIPATFFMPGVSALLHSAEARGYVEAGHEIAVHGWIHERNTQLGPGDEIVLLERARDTLAEITGATPVGIRTPSWDFSAYTLPAILDLGFTYDSSLMADDEPYEVLAHGEPTGLVEIPVDWIRDDAPYFTMDRHGSSRPYTRPRDVLEVWTDEFDAAYRAGGVFQLTMHPHVIGHRSRLVVLRELIDHIQGHQDVWYATHAQLAEVCRP</sequence>
<name>A0ABW3M7V5_9PSEU</name>
<proteinExistence type="predicted"/>
<dbReference type="PROSITE" id="PS51677">
    <property type="entry name" value="NODB"/>
    <property type="match status" value="1"/>
</dbReference>
<reference evidence="3" key="1">
    <citation type="journal article" date="2019" name="Int. J. Syst. Evol. Microbiol.">
        <title>The Global Catalogue of Microorganisms (GCM) 10K type strain sequencing project: providing services to taxonomists for standard genome sequencing and annotation.</title>
        <authorList>
            <consortium name="The Broad Institute Genomics Platform"/>
            <consortium name="The Broad Institute Genome Sequencing Center for Infectious Disease"/>
            <person name="Wu L."/>
            <person name="Ma J."/>
        </authorList>
    </citation>
    <scope>NUCLEOTIDE SEQUENCE [LARGE SCALE GENOMIC DNA]</scope>
    <source>
        <strain evidence="3">JCM 31486</strain>
    </source>
</reference>
<dbReference type="PANTHER" id="PTHR47561">
    <property type="entry name" value="POLYSACCHARIDE DEACETYLASE FAMILY PROTEIN (AFU_ORTHOLOGUE AFUA_6G05030)"/>
    <property type="match status" value="1"/>
</dbReference>
<dbReference type="Pfam" id="PF01522">
    <property type="entry name" value="Polysacc_deac_1"/>
    <property type="match status" value="1"/>
</dbReference>
<dbReference type="InterPro" id="IPR054384">
    <property type="entry name" value="SecDF_P1_head"/>
</dbReference>
<dbReference type="InterPro" id="IPR011330">
    <property type="entry name" value="Glyco_hydro/deAcase_b/a-brl"/>
</dbReference>